<dbReference type="AlphaFoldDB" id="A0A8T0HG38"/>
<gene>
    <name evidence="2" type="ORF">KC19_6G173600</name>
</gene>
<feature type="transmembrane region" description="Helical" evidence="1">
    <location>
        <begin position="21"/>
        <end position="44"/>
    </location>
</feature>
<organism evidence="2 3">
    <name type="scientific">Ceratodon purpureus</name>
    <name type="common">Fire moss</name>
    <name type="synonym">Dicranum purpureum</name>
    <dbReference type="NCBI Taxonomy" id="3225"/>
    <lineage>
        <taxon>Eukaryota</taxon>
        <taxon>Viridiplantae</taxon>
        <taxon>Streptophyta</taxon>
        <taxon>Embryophyta</taxon>
        <taxon>Bryophyta</taxon>
        <taxon>Bryophytina</taxon>
        <taxon>Bryopsida</taxon>
        <taxon>Dicranidae</taxon>
        <taxon>Pseudoditrichales</taxon>
        <taxon>Ditrichaceae</taxon>
        <taxon>Ceratodon</taxon>
    </lineage>
</organism>
<feature type="transmembrane region" description="Helical" evidence="1">
    <location>
        <begin position="50"/>
        <end position="72"/>
    </location>
</feature>
<dbReference type="EMBL" id="CM026427">
    <property type="protein sequence ID" value="KAG0570593.1"/>
    <property type="molecule type" value="Genomic_DNA"/>
</dbReference>
<evidence type="ECO:0000256" key="1">
    <source>
        <dbReference type="SAM" id="Phobius"/>
    </source>
</evidence>
<reference evidence="2 3" key="1">
    <citation type="submission" date="2020-06" db="EMBL/GenBank/DDBJ databases">
        <title>WGS assembly of Ceratodon purpureus strain R40.</title>
        <authorList>
            <person name="Carey S.B."/>
            <person name="Jenkins J."/>
            <person name="Shu S."/>
            <person name="Lovell J.T."/>
            <person name="Sreedasyam A."/>
            <person name="Maumus F."/>
            <person name="Tiley G.P."/>
            <person name="Fernandez-Pozo N."/>
            <person name="Barry K."/>
            <person name="Chen C."/>
            <person name="Wang M."/>
            <person name="Lipzen A."/>
            <person name="Daum C."/>
            <person name="Saski C.A."/>
            <person name="Payton A.C."/>
            <person name="Mcbreen J.C."/>
            <person name="Conrad R.E."/>
            <person name="Kollar L.M."/>
            <person name="Olsson S."/>
            <person name="Huttunen S."/>
            <person name="Landis J.B."/>
            <person name="Wickett N.J."/>
            <person name="Johnson M.G."/>
            <person name="Rensing S.A."/>
            <person name="Grimwood J."/>
            <person name="Schmutz J."/>
            <person name="Mcdaniel S.F."/>
        </authorList>
    </citation>
    <scope>NUCLEOTIDE SEQUENCE [LARGE SCALE GENOMIC DNA]</scope>
    <source>
        <strain evidence="2 3">R40</strain>
    </source>
</reference>
<sequence length="113" mass="12278">MTKGSTQPALQTSQSLTTFALYVALMIVLAVFSRTAISSTFGVLGQVVRGLLYITSWPLYIGLLPVRALIFLTSISMKVVFYAGMAAILYFFLCGAMNFGAIMDTFGAVLRFL</sequence>
<feature type="transmembrane region" description="Helical" evidence="1">
    <location>
        <begin position="79"/>
        <end position="103"/>
    </location>
</feature>
<keyword evidence="1" id="KW-0812">Transmembrane</keyword>
<keyword evidence="1" id="KW-0472">Membrane</keyword>
<dbReference type="Proteomes" id="UP000822688">
    <property type="component" value="Chromosome 6"/>
</dbReference>
<keyword evidence="1" id="KW-1133">Transmembrane helix</keyword>
<evidence type="ECO:0000313" key="2">
    <source>
        <dbReference type="EMBL" id="KAG0570593.1"/>
    </source>
</evidence>
<protein>
    <submittedName>
        <fullName evidence="2">Uncharacterized protein</fullName>
    </submittedName>
</protein>
<name>A0A8T0HG38_CERPU</name>
<proteinExistence type="predicted"/>
<keyword evidence="3" id="KW-1185">Reference proteome</keyword>
<comment type="caution">
    <text evidence="2">The sequence shown here is derived from an EMBL/GenBank/DDBJ whole genome shotgun (WGS) entry which is preliminary data.</text>
</comment>
<evidence type="ECO:0000313" key="3">
    <source>
        <dbReference type="Proteomes" id="UP000822688"/>
    </source>
</evidence>
<accession>A0A8T0HG38</accession>